<reference evidence="3" key="1">
    <citation type="journal article" date="2020" name="Nature">
        <title>Giant virus diversity and host interactions through global metagenomics.</title>
        <authorList>
            <person name="Schulz F."/>
            <person name="Roux S."/>
            <person name="Paez-Espino D."/>
            <person name="Jungbluth S."/>
            <person name="Walsh D.A."/>
            <person name="Denef V.J."/>
            <person name="McMahon K.D."/>
            <person name="Konstantinidis K.T."/>
            <person name="Eloe-Fadrosh E.A."/>
            <person name="Kyrpides N.C."/>
            <person name="Woyke T."/>
        </authorList>
    </citation>
    <scope>NUCLEOTIDE SEQUENCE</scope>
    <source>
        <strain evidence="3">GVMAG-S-ERX556106-38</strain>
    </source>
</reference>
<feature type="transmembrane region" description="Helical" evidence="2">
    <location>
        <begin position="133"/>
        <end position="151"/>
    </location>
</feature>
<feature type="compositionally biased region" description="Low complexity" evidence="1">
    <location>
        <begin position="98"/>
        <end position="108"/>
    </location>
</feature>
<feature type="compositionally biased region" description="Acidic residues" evidence="1">
    <location>
        <begin position="78"/>
        <end position="87"/>
    </location>
</feature>
<name>A0A6C0FCB8_9ZZZZ</name>
<proteinExistence type="predicted"/>
<keyword evidence="2" id="KW-0812">Transmembrane</keyword>
<feature type="transmembrane region" description="Helical" evidence="2">
    <location>
        <begin position="163"/>
        <end position="185"/>
    </location>
</feature>
<feature type="region of interest" description="Disordered" evidence="1">
    <location>
        <begin position="40"/>
        <end position="108"/>
    </location>
</feature>
<keyword evidence="2" id="KW-0472">Membrane</keyword>
<feature type="compositionally biased region" description="Basic and acidic residues" evidence="1">
    <location>
        <begin position="63"/>
        <end position="73"/>
    </location>
</feature>
<evidence type="ECO:0000256" key="1">
    <source>
        <dbReference type="SAM" id="MobiDB-lite"/>
    </source>
</evidence>
<sequence>MVTTRLQKNMKRKQEILYTNDENKIEPDYCLVVGSTYNTQSMPAKRQSPKNRDSMSPTNVTDVIKREDLRPDITDLTDNQDDESDDDSSVKNEQGYDSSVSNTSKSSNNDYIKRAQKKVTNIVPFVRPYITSIYQVSALYVFWIALHYITAQLYVKYCATPTFYGFLVSPFLISSPHCVAMRWVFTKGGNLIEGMWTLLGTWLCSKIITRN</sequence>
<organism evidence="3">
    <name type="scientific">viral metagenome</name>
    <dbReference type="NCBI Taxonomy" id="1070528"/>
    <lineage>
        <taxon>unclassified sequences</taxon>
        <taxon>metagenomes</taxon>
        <taxon>organismal metagenomes</taxon>
    </lineage>
</organism>
<keyword evidence="2" id="KW-1133">Transmembrane helix</keyword>
<evidence type="ECO:0000313" key="3">
    <source>
        <dbReference type="EMBL" id="QHT38862.1"/>
    </source>
</evidence>
<protein>
    <submittedName>
        <fullName evidence="3">Uncharacterized protein</fullName>
    </submittedName>
</protein>
<dbReference type="AlphaFoldDB" id="A0A6C0FCB8"/>
<evidence type="ECO:0000256" key="2">
    <source>
        <dbReference type="SAM" id="Phobius"/>
    </source>
</evidence>
<dbReference type="EMBL" id="MN738835">
    <property type="protein sequence ID" value="QHT38862.1"/>
    <property type="molecule type" value="Genomic_DNA"/>
</dbReference>
<accession>A0A6C0FCB8</accession>